<reference evidence="3" key="1">
    <citation type="journal article" date="2012" name="Proc. Natl. Acad. Sci. U.S.A.">
        <title>Antigenic diversity is generated by distinct evolutionary mechanisms in African trypanosome species.</title>
        <authorList>
            <person name="Jackson A.P."/>
            <person name="Berry A."/>
            <person name="Aslett M."/>
            <person name="Allison H.C."/>
            <person name="Burton P."/>
            <person name="Vavrova-Anderson J."/>
            <person name="Brown R."/>
            <person name="Browne H."/>
            <person name="Corton N."/>
            <person name="Hauser H."/>
            <person name="Gamble J."/>
            <person name="Gilderthorp R."/>
            <person name="Marcello L."/>
            <person name="McQuillan J."/>
            <person name="Otto T.D."/>
            <person name="Quail M.A."/>
            <person name="Sanders M.J."/>
            <person name="van Tonder A."/>
            <person name="Ginger M.L."/>
            <person name="Field M.C."/>
            <person name="Barry J.D."/>
            <person name="Hertz-Fowler C."/>
            <person name="Berriman M."/>
        </authorList>
    </citation>
    <scope>NUCLEOTIDE SEQUENCE</scope>
    <source>
        <strain evidence="3">IL3000</strain>
    </source>
</reference>
<dbReference type="Gene3D" id="3.30.70.330">
    <property type="match status" value="1"/>
</dbReference>
<accession>G0UX26</accession>
<feature type="domain" description="RRM" evidence="2">
    <location>
        <begin position="2"/>
        <end position="78"/>
    </location>
</feature>
<keyword evidence="1" id="KW-0694">RNA-binding</keyword>
<dbReference type="VEuPathDB" id="TriTrypDB:TcIL3000_10_7160"/>
<gene>
    <name evidence="3" type="ORF">TCIL3000_10_7160</name>
</gene>
<sequence>MEALRVQGLKFTFGMEFCRLTLLRCFGELGSLYDILLDVNKGEALITYAESASAQEAYIRLNGFLLFGQSIQVSITTPPISEIPGCTVTHRPSRSVIIRGVSSLWTELNLRHIKGIEQMEVVGPDKVVVSFSNSRVSAEIKNLLDGQIDYNGNPVTVLFLRRL</sequence>
<dbReference type="InterPro" id="IPR000504">
    <property type="entry name" value="RRM_dom"/>
</dbReference>
<dbReference type="AlphaFoldDB" id="G0UX26"/>
<evidence type="ECO:0000259" key="2">
    <source>
        <dbReference type="PROSITE" id="PS50102"/>
    </source>
</evidence>
<dbReference type="GO" id="GO:0003723">
    <property type="term" value="F:RNA binding"/>
    <property type="evidence" value="ECO:0007669"/>
    <property type="project" value="UniProtKB-UniRule"/>
</dbReference>
<dbReference type="InterPro" id="IPR035979">
    <property type="entry name" value="RBD_domain_sf"/>
</dbReference>
<evidence type="ECO:0000313" key="3">
    <source>
        <dbReference type="EMBL" id="CCC93943.1"/>
    </source>
</evidence>
<evidence type="ECO:0000256" key="1">
    <source>
        <dbReference type="PROSITE-ProRule" id="PRU00176"/>
    </source>
</evidence>
<name>G0UX26_TRYCI</name>
<dbReference type="PROSITE" id="PS50102">
    <property type="entry name" value="RRM"/>
    <property type="match status" value="1"/>
</dbReference>
<organism evidence="3">
    <name type="scientific">Trypanosoma congolense (strain IL3000)</name>
    <dbReference type="NCBI Taxonomy" id="1068625"/>
    <lineage>
        <taxon>Eukaryota</taxon>
        <taxon>Discoba</taxon>
        <taxon>Euglenozoa</taxon>
        <taxon>Kinetoplastea</taxon>
        <taxon>Metakinetoplastina</taxon>
        <taxon>Trypanosomatida</taxon>
        <taxon>Trypanosomatidae</taxon>
        <taxon>Trypanosoma</taxon>
        <taxon>Nannomonas</taxon>
    </lineage>
</organism>
<dbReference type="SUPFAM" id="SSF54928">
    <property type="entry name" value="RNA-binding domain, RBD"/>
    <property type="match status" value="1"/>
</dbReference>
<proteinExistence type="predicted"/>
<dbReference type="EMBL" id="HE575323">
    <property type="protein sequence ID" value="CCC93943.1"/>
    <property type="molecule type" value="Genomic_DNA"/>
</dbReference>
<protein>
    <recommendedName>
        <fullName evidence="2">RRM domain-containing protein</fullName>
    </recommendedName>
</protein>
<dbReference type="InterPro" id="IPR012677">
    <property type="entry name" value="Nucleotide-bd_a/b_plait_sf"/>
</dbReference>